<evidence type="ECO:0000313" key="2">
    <source>
        <dbReference type="EMBL" id="MBX54529.1"/>
    </source>
</evidence>
<dbReference type="AlphaFoldDB" id="A0A2P2PIN3"/>
<sequence>MPLKTRIKREMPVIKLHYYYYFYFFYQVMWQL</sequence>
<proteinExistence type="predicted"/>
<evidence type="ECO:0000256" key="1">
    <source>
        <dbReference type="SAM" id="Phobius"/>
    </source>
</evidence>
<accession>A0A2P2PIN3</accession>
<protein>
    <submittedName>
        <fullName evidence="2">Uncharacterized protein</fullName>
    </submittedName>
</protein>
<reference evidence="2" key="1">
    <citation type="submission" date="2018-02" db="EMBL/GenBank/DDBJ databases">
        <title>Rhizophora mucronata_Transcriptome.</title>
        <authorList>
            <person name="Meera S.P."/>
            <person name="Sreeshan A."/>
            <person name="Augustine A."/>
        </authorList>
    </citation>
    <scope>NUCLEOTIDE SEQUENCE</scope>
    <source>
        <tissue evidence="2">Leaf</tissue>
    </source>
</reference>
<keyword evidence="1" id="KW-0812">Transmembrane</keyword>
<feature type="transmembrane region" description="Helical" evidence="1">
    <location>
        <begin position="12"/>
        <end position="30"/>
    </location>
</feature>
<keyword evidence="1" id="KW-1133">Transmembrane helix</keyword>
<name>A0A2P2PIN3_RHIMU</name>
<organism evidence="2">
    <name type="scientific">Rhizophora mucronata</name>
    <name type="common">Asiatic mangrove</name>
    <dbReference type="NCBI Taxonomy" id="61149"/>
    <lineage>
        <taxon>Eukaryota</taxon>
        <taxon>Viridiplantae</taxon>
        <taxon>Streptophyta</taxon>
        <taxon>Embryophyta</taxon>
        <taxon>Tracheophyta</taxon>
        <taxon>Spermatophyta</taxon>
        <taxon>Magnoliopsida</taxon>
        <taxon>eudicotyledons</taxon>
        <taxon>Gunneridae</taxon>
        <taxon>Pentapetalae</taxon>
        <taxon>rosids</taxon>
        <taxon>fabids</taxon>
        <taxon>Malpighiales</taxon>
        <taxon>Rhizophoraceae</taxon>
        <taxon>Rhizophora</taxon>
    </lineage>
</organism>
<dbReference type="EMBL" id="GGEC01074045">
    <property type="protein sequence ID" value="MBX54529.1"/>
    <property type="molecule type" value="Transcribed_RNA"/>
</dbReference>
<keyword evidence="1" id="KW-0472">Membrane</keyword>